<dbReference type="Pfam" id="PF13360">
    <property type="entry name" value="PQQ_2"/>
    <property type="match status" value="2"/>
</dbReference>
<dbReference type="PROSITE" id="PS51257">
    <property type="entry name" value="PROKAR_LIPOPROTEIN"/>
    <property type="match status" value="1"/>
</dbReference>
<protein>
    <submittedName>
        <fullName evidence="3">Pyrrolo-quinoline quinone beta-propeller repeat-containing protein</fullName>
    </submittedName>
</protein>
<dbReference type="Gene3D" id="2.130.10.10">
    <property type="entry name" value="YVTN repeat-like/Quinoprotein amine dehydrogenase"/>
    <property type="match status" value="2"/>
</dbReference>
<dbReference type="OrthoDB" id="244732at2"/>
<dbReference type="PANTHER" id="PTHR34512:SF30">
    <property type="entry name" value="OUTER MEMBRANE PROTEIN ASSEMBLY FACTOR BAMB"/>
    <property type="match status" value="1"/>
</dbReference>
<dbReference type="STRING" id="756272.Plabr_1527"/>
<dbReference type="InterPro" id="IPR011047">
    <property type="entry name" value="Quinoprotein_ADH-like_sf"/>
</dbReference>
<dbReference type="PANTHER" id="PTHR34512">
    <property type="entry name" value="CELL SURFACE PROTEIN"/>
    <property type="match status" value="1"/>
</dbReference>
<proteinExistence type="predicted"/>
<gene>
    <name evidence="3" type="ordered locus">Plabr_1527</name>
</gene>
<dbReference type="KEGG" id="pbs:Plabr_1527"/>
<feature type="chain" id="PRO_5003258797" evidence="1">
    <location>
        <begin position="25"/>
        <end position="439"/>
    </location>
</feature>
<reference evidence="4" key="1">
    <citation type="submission" date="2011-02" db="EMBL/GenBank/DDBJ databases">
        <title>The complete genome of Planctomyces brasiliensis DSM 5305.</title>
        <authorList>
            <person name="Lucas S."/>
            <person name="Copeland A."/>
            <person name="Lapidus A."/>
            <person name="Bruce D."/>
            <person name="Goodwin L."/>
            <person name="Pitluck S."/>
            <person name="Kyrpides N."/>
            <person name="Mavromatis K."/>
            <person name="Pagani I."/>
            <person name="Ivanova N."/>
            <person name="Ovchinnikova G."/>
            <person name="Lu M."/>
            <person name="Detter J.C."/>
            <person name="Han C."/>
            <person name="Land M."/>
            <person name="Hauser L."/>
            <person name="Markowitz V."/>
            <person name="Cheng J.-F."/>
            <person name="Hugenholtz P."/>
            <person name="Woyke T."/>
            <person name="Wu D."/>
            <person name="Tindall B."/>
            <person name="Pomrenke H.G."/>
            <person name="Brambilla E."/>
            <person name="Klenk H.-P."/>
            <person name="Eisen J.A."/>
        </authorList>
    </citation>
    <scope>NUCLEOTIDE SEQUENCE [LARGE SCALE GENOMIC DNA]</scope>
    <source>
        <strain evidence="4">ATCC 49424 / DSM 5305 / JCM 21570 / NBRC 103401 / IFAM 1448</strain>
    </source>
</reference>
<sequence>MRVLFVCLLQFCLWASLLTGCQKATPVDEITADESSVTFQQVDRSALNDDWPGWRGPSRDGHVPDQPLLTSWSDTENVAWRVDVPGRGHASPVVVDDFIVLATSDEEEKTQSVLAFHTEDGRQLWKTTLHSTGLLSEGQMHRKSTNANGTVSCDGERVYVAFLNSNKVFVWALNLEDGMQVWQQEVGDLLTGFGYAPSPLLYHSFLIVAGDHRDGGHLAALDCETGEVAWRVARPAEKTFSSPAVVRLDGRDQLVLSGGTKVTSYNPQTGEQLWSTDGTAAATCGTVVANDQFLFASGGYPERETVCLNGDGVVQWRDRSRTYEPSLLVVDDSLFAVTDEGIAICWNATDGTENWKVRLGGNFSASPIVCNGQIYVSDLSGQTYVFNASPSSYEQIAVNQLGDDCYASPAVKDSRLYLRVGVGSEGNRQEQLVCLSAEE</sequence>
<evidence type="ECO:0000259" key="2">
    <source>
        <dbReference type="Pfam" id="PF13360"/>
    </source>
</evidence>
<feature type="domain" description="Pyrrolo-quinoline quinone repeat" evidence="2">
    <location>
        <begin position="307"/>
        <end position="388"/>
    </location>
</feature>
<evidence type="ECO:0000313" key="4">
    <source>
        <dbReference type="Proteomes" id="UP000006860"/>
    </source>
</evidence>
<dbReference type="eggNOG" id="COG1520">
    <property type="taxonomic scope" value="Bacteria"/>
</dbReference>
<dbReference type="SMART" id="SM00564">
    <property type="entry name" value="PQQ"/>
    <property type="match status" value="5"/>
</dbReference>
<dbReference type="Gene3D" id="2.40.10.480">
    <property type="match status" value="1"/>
</dbReference>
<dbReference type="SUPFAM" id="SSF50998">
    <property type="entry name" value="Quinoprotein alcohol dehydrogenase-like"/>
    <property type="match status" value="1"/>
</dbReference>
<dbReference type="EMBL" id="CP002546">
    <property type="protein sequence ID" value="ADY59138.1"/>
    <property type="molecule type" value="Genomic_DNA"/>
</dbReference>
<keyword evidence="4" id="KW-1185">Reference proteome</keyword>
<evidence type="ECO:0000256" key="1">
    <source>
        <dbReference type="SAM" id="SignalP"/>
    </source>
</evidence>
<accession>F0SRL5</accession>
<evidence type="ECO:0000313" key="3">
    <source>
        <dbReference type="EMBL" id="ADY59138.1"/>
    </source>
</evidence>
<name>F0SRL5_RUBBR</name>
<dbReference type="HOGENOM" id="CLU_027480_2_1_0"/>
<feature type="domain" description="Pyrrolo-quinoline quinone repeat" evidence="2">
    <location>
        <begin position="110"/>
        <end position="298"/>
    </location>
</feature>
<dbReference type="RefSeq" id="WP_013627866.1">
    <property type="nucleotide sequence ID" value="NC_015174.1"/>
</dbReference>
<keyword evidence="1" id="KW-0732">Signal</keyword>
<feature type="signal peptide" evidence="1">
    <location>
        <begin position="1"/>
        <end position="24"/>
    </location>
</feature>
<dbReference type="InterPro" id="IPR018391">
    <property type="entry name" value="PQQ_b-propeller_rpt"/>
</dbReference>
<organism evidence="3 4">
    <name type="scientific">Rubinisphaera brasiliensis (strain ATCC 49424 / DSM 5305 / JCM 21570 / IAM 15109 / NBRC 103401 / IFAM 1448)</name>
    <name type="common">Planctomyces brasiliensis</name>
    <dbReference type="NCBI Taxonomy" id="756272"/>
    <lineage>
        <taxon>Bacteria</taxon>
        <taxon>Pseudomonadati</taxon>
        <taxon>Planctomycetota</taxon>
        <taxon>Planctomycetia</taxon>
        <taxon>Planctomycetales</taxon>
        <taxon>Planctomycetaceae</taxon>
        <taxon>Rubinisphaera</taxon>
    </lineage>
</organism>
<dbReference type="InterPro" id="IPR015943">
    <property type="entry name" value="WD40/YVTN_repeat-like_dom_sf"/>
</dbReference>
<dbReference type="InterPro" id="IPR002372">
    <property type="entry name" value="PQQ_rpt_dom"/>
</dbReference>
<dbReference type="Proteomes" id="UP000006860">
    <property type="component" value="Chromosome"/>
</dbReference>
<dbReference type="AlphaFoldDB" id="F0SRL5"/>